<dbReference type="GO" id="GO:0015421">
    <property type="term" value="F:ABC-type oligopeptide transporter activity"/>
    <property type="evidence" value="ECO:0007669"/>
    <property type="project" value="TreeGrafter"/>
</dbReference>
<keyword evidence="3" id="KW-0813">Transport</keyword>
<dbReference type="PROSITE" id="PS50893">
    <property type="entry name" value="ABC_TRANSPORTER_2"/>
    <property type="match status" value="1"/>
</dbReference>
<accession>A0A8C2DH97</accession>
<dbReference type="Pfam" id="PF00664">
    <property type="entry name" value="ABC_membrane"/>
    <property type="match status" value="1"/>
</dbReference>
<dbReference type="Proteomes" id="UP000694701">
    <property type="component" value="Unplaced"/>
</dbReference>
<sequence length="726" mass="81990">MPLKENLHFCLLCCDLGIWACVWTALLWLDGEGSLDLWGLWALRAISCVVLYSLSTIFADGSVQLLLKRWVVLLSFLPPVFDSMQTMLHGTMRGFTPVPDPGMVILSLATSTLIYMVWEMAFPHGGPSKGTRNQKKDEEAKALLMRVIRYSKPDYLHLGAAFLFLSLAALCEFETFIPYCIGKVVDILSGKYQHTNFSWAIGLMALCSLGSSMFSGMRGGMFMCSLSRLNKRIRHMLFQNLMKQEISFFEENKPGSLTSRLTSDTDKMGRSVAMNVNVLLRSLVKTCGMLFFMLRLSWQLTLLTCIEMPLLAFIQNSYNNISQKIAIELQDCNAETTELASSVIGSMKTVRIFKAEHQEQQRYEQTLNRKLQVLRRKGIYSAIHLLIRRFITVGLKVAMLIQGRNLISSRQLSSGSLLSFVFYQKDMVTNMRHLVYIYGDMLNTVGSAVKVFQLLDRKPQMREAGDLAPEQVEGRLTFEKVTFSYHSRPSEKALKSVTLELSPGKLTALVGPSGGGKTSCVCLLQRFYEPQEGELLLDGEPLYQYQHQYLHKKVAMVSQDPVLFSGSVRYNIEYGLKDCTLERVKEAARKANAHNFISKLVQGYDTDVGECGGQLSAGQKQCIAIARALIRNPQILILDEATSHMDCSTQQAVQDVLNNIKDQTVLVIAHRLETVEKADHIIFMEGGEVVEQGTHQQLMAKEGRYYRLREKLFNLETQPTDNRKKK</sequence>
<feature type="transmembrane region" description="Helical" evidence="11">
    <location>
        <begin position="7"/>
        <end position="29"/>
    </location>
</feature>
<dbReference type="SUPFAM" id="SSF52540">
    <property type="entry name" value="P-loop containing nucleoside triphosphate hydrolases"/>
    <property type="match status" value="1"/>
</dbReference>
<evidence type="ECO:0000256" key="4">
    <source>
        <dbReference type="ARBA" id="ARBA00022692"/>
    </source>
</evidence>
<dbReference type="Ensembl" id="ENSCCRT00020029037.1">
    <property type="protein sequence ID" value="ENSCCRP00020026517.1"/>
    <property type="gene ID" value="ENSCCRG00020012160.1"/>
</dbReference>
<keyword evidence="9 11" id="KW-1133">Transmembrane helix</keyword>
<keyword evidence="6" id="KW-0067">ATP-binding</keyword>
<dbReference type="GO" id="GO:0016887">
    <property type="term" value="F:ATP hydrolysis activity"/>
    <property type="evidence" value="ECO:0007669"/>
    <property type="project" value="InterPro"/>
</dbReference>
<evidence type="ECO:0000256" key="5">
    <source>
        <dbReference type="ARBA" id="ARBA00022741"/>
    </source>
</evidence>
<feature type="transmembrane region" description="Helical" evidence="11">
    <location>
        <begin position="41"/>
        <end position="59"/>
    </location>
</feature>
<evidence type="ECO:0000313" key="15">
    <source>
        <dbReference type="Proteomes" id="UP000694701"/>
    </source>
</evidence>
<dbReference type="PANTHER" id="PTHR43394">
    <property type="entry name" value="ATP-DEPENDENT PERMEASE MDL1, MITOCHONDRIAL"/>
    <property type="match status" value="1"/>
</dbReference>
<organism evidence="14 15">
    <name type="scientific">Cyprinus carpio</name>
    <name type="common">Common carp</name>
    <dbReference type="NCBI Taxonomy" id="7962"/>
    <lineage>
        <taxon>Eukaryota</taxon>
        <taxon>Metazoa</taxon>
        <taxon>Chordata</taxon>
        <taxon>Craniata</taxon>
        <taxon>Vertebrata</taxon>
        <taxon>Euteleostomi</taxon>
        <taxon>Actinopterygii</taxon>
        <taxon>Neopterygii</taxon>
        <taxon>Teleostei</taxon>
        <taxon>Ostariophysi</taxon>
        <taxon>Cypriniformes</taxon>
        <taxon>Cyprinidae</taxon>
        <taxon>Cyprininae</taxon>
        <taxon>Cyprinus</taxon>
    </lineage>
</organism>
<evidence type="ECO:0000256" key="3">
    <source>
        <dbReference type="ARBA" id="ARBA00022448"/>
    </source>
</evidence>
<comment type="subcellular location">
    <subcellularLocation>
        <location evidence="1">Endomembrane system</location>
        <topology evidence="1">Multi-pass membrane protein</topology>
    </subcellularLocation>
</comment>
<name>A0A8C2DH97_CYPCA</name>
<evidence type="ECO:0000256" key="11">
    <source>
        <dbReference type="SAM" id="Phobius"/>
    </source>
</evidence>
<evidence type="ECO:0000256" key="10">
    <source>
        <dbReference type="ARBA" id="ARBA00023136"/>
    </source>
</evidence>
<dbReference type="InterPro" id="IPR039421">
    <property type="entry name" value="Type_1_exporter"/>
</dbReference>
<feature type="transmembrane region" description="Helical" evidence="11">
    <location>
        <begin position="155"/>
        <end position="177"/>
    </location>
</feature>
<proteinExistence type="inferred from homology"/>
<feature type="transmembrane region" description="Helical" evidence="11">
    <location>
        <begin position="278"/>
        <end position="298"/>
    </location>
</feature>
<keyword evidence="7" id="KW-0653">Protein transport</keyword>
<feature type="transmembrane region" description="Helical" evidence="11">
    <location>
        <begin position="102"/>
        <end position="122"/>
    </location>
</feature>
<evidence type="ECO:0000256" key="8">
    <source>
        <dbReference type="ARBA" id="ARBA00022967"/>
    </source>
</evidence>
<dbReference type="AlphaFoldDB" id="A0A8C2DH97"/>
<dbReference type="SUPFAM" id="SSF90123">
    <property type="entry name" value="ABC transporter transmembrane region"/>
    <property type="match status" value="1"/>
</dbReference>
<dbReference type="InterPro" id="IPR036640">
    <property type="entry name" value="ABC1_TM_sf"/>
</dbReference>
<dbReference type="SMART" id="SM00382">
    <property type="entry name" value="AAA"/>
    <property type="match status" value="1"/>
</dbReference>
<dbReference type="InterPro" id="IPR003439">
    <property type="entry name" value="ABC_transporter-like_ATP-bd"/>
</dbReference>
<dbReference type="PROSITE" id="PS00211">
    <property type="entry name" value="ABC_TRANSPORTER_1"/>
    <property type="match status" value="1"/>
</dbReference>
<dbReference type="InterPro" id="IPR027417">
    <property type="entry name" value="P-loop_NTPase"/>
</dbReference>
<dbReference type="PIRSF" id="PIRSF002773">
    <property type="entry name" value="ABC_prm/ATPase_B"/>
    <property type="match status" value="1"/>
</dbReference>
<evidence type="ECO:0000313" key="14">
    <source>
        <dbReference type="Ensembl" id="ENSCCRP00020026517.1"/>
    </source>
</evidence>
<keyword evidence="8" id="KW-1278">Translocase</keyword>
<dbReference type="GO" id="GO:0005524">
    <property type="term" value="F:ATP binding"/>
    <property type="evidence" value="ECO:0007669"/>
    <property type="project" value="UniProtKB-KW"/>
</dbReference>
<dbReference type="PANTHER" id="PTHR43394:SF14">
    <property type="entry name" value="TRANSPORTER 2, ATP BINDING CASSETTE SUBFAMILY B"/>
    <property type="match status" value="1"/>
</dbReference>
<dbReference type="PROSITE" id="PS50929">
    <property type="entry name" value="ABC_TM1F"/>
    <property type="match status" value="1"/>
</dbReference>
<dbReference type="GO" id="GO:0012505">
    <property type="term" value="C:endomembrane system"/>
    <property type="evidence" value="ECO:0007669"/>
    <property type="project" value="UniProtKB-SubCell"/>
</dbReference>
<keyword evidence="4 11" id="KW-0812">Transmembrane</keyword>
<comment type="similarity">
    <text evidence="2">Belongs to the ABC transporter superfamily. ABCB family. MHC peptide exporter (TC 3.A.1.209) subfamily.</text>
</comment>
<dbReference type="Gene3D" id="1.20.1560.10">
    <property type="entry name" value="ABC transporter type 1, transmembrane domain"/>
    <property type="match status" value="2"/>
</dbReference>
<dbReference type="InterPro" id="IPR017871">
    <property type="entry name" value="ABC_transporter-like_CS"/>
</dbReference>
<dbReference type="Gene3D" id="3.40.50.300">
    <property type="entry name" value="P-loop containing nucleotide triphosphate hydrolases"/>
    <property type="match status" value="1"/>
</dbReference>
<dbReference type="Pfam" id="PF00005">
    <property type="entry name" value="ABC_tran"/>
    <property type="match status" value="1"/>
</dbReference>
<dbReference type="InterPro" id="IPR011527">
    <property type="entry name" value="ABC1_TM_dom"/>
</dbReference>
<dbReference type="FunFam" id="3.40.50.300:FF:000140">
    <property type="entry name" value="Lipid A export ATP-binding/permease protein MsbA"/>
    <property type="match status" value="1"/>
</dbReference>
<evidence type="ECO:0000256" key="1">
    <source>
        <dbReference type="ARBA" id="ARBA00004127"/>
    </source>
</evidence>
<dbReference type="GO" id="GO:0016020">
    <property type="term" value="C:membrane"/>
    <property type="evidence" value="ECO:0007669"/>
    <property type="project" value="InterPro"/>
</dbReference>
<evidence type="ECO:0000256" key="6">
    <source>
        <dbReference type="ARBA" id="ARBA00022840"/>
    </source>
</evidence>
<protein>
    <submittedName>
        <fullName evidence="14">Transporter associated with antigen processing, subunit type t, teleost specific</fullName>
    </submittedName>
</protein>
<evidence type="ECO:0000259" key="13">
    <source>
        <dbReference type="PROSITE" id="PS50929"/>
    </source>
</evidence>
<keyword evidence="10 11" id="KW-0472">Membrane</keyword>
<feature type="domain" description="ABC transmembrane type-1" evidence="13">
    <location>
        <begin position="173"/>
        <end position="443"/>
    </location>
</feature>
<keyword evidence="7" id="KW-0571">Peptide transport</keyword>
<evidence type="ECO:0000256" key="7">
    <source>
        <dbReference type="ARBA" id="ARBA00022856"/>
    </source>
</evidence>
<evidence type="ECO:0000256" key="9">
    <source>
        <dbReference type="ARBA" id="ARBA00022989"/>
    </source>
</evidence>
<dbReference type="CDD" id="cd18590">
    <property type="entry name" value="ABC_6TM_TAP2"/>
    <property type="match status" value="1"/>
</dbReference>
<feature type="domain" description="ABC transporter" evidence="12">
    <location>
        <begin position="476"/>
        <end position="711"/>
    </location>
</feature>
<keyword evidence="5" id="KW-0547">Nucleotide-binding</keyword>
<feature type="transmembrane region" description="Helical" evidence="11">
    <location>
        <begin position="71"/>
        <end position="90"/>
    </location>
</feature>
<evidence type="ECO:0000259" key="12">
    <source>
        <dbReference type="PROSITE" id="PS50893"/>
    </source>
</evidence>
<feature type="transmembrane region" description="Helical" evidence="11">
    <location>
        <begin position="197"/>
        <end position="226"/>
    </location>
</feature>
<dbReference type="InterPro" id="IPR003593">
    <property type="entry name" value="AAA+_ATPase"/>
</dbReference>
<reference evidence="14" key="1">
    <citation type="submission" date="2025-08" db="UniProtKB">
        <authorList>
            <consortium name="Ensembl"/>
        </authorList>
    </citation>
    <scope>IDENTIFICATION</scope>
</reference>
<evidence type="ECO:0000256" key="2">
    <source>
        <dbReference type="ARBA" id="ARBA00006493"/>
    </source>
</evidence>